<evidence type="ECO:0000256" key="1">
    <source>
        <dbReference type="ARBA" id="ARBA00009431"/>
    </source>
</evidence>
<evidence type="ECO:0000313" key="3">
    <source>
        <dbReference type="EMBL" id="PNH07041.1"/>
    </source>
</evidence>
<dbReference type="InterPro" id="IPR029058">
    <property type="entry name" value="AB_hydrolase_fold"/>
</dbReference>
<reference evidence="3 4" key="1">
    <citation type="journal article" date="2017" name="Mol. Biol. Evol.">
        <title>The 4-celled Tetrabaena socialis nuclear genome reveals the essential components for genetic control of cell number at the origin of multicellularity in the volvocine lineage.</title>
        <authorList>
            <person name="Featherston J."/>
            <person name="Arakaki Y."/>
            <person name="Hanschen E.R."/>
            <person name="Ferris P.J."/>
            <person name="Michod R.E."/>
            <person name="Olson B.J.S.C."/>
            <person name="Nozaki H."/>
            <person name="Durand P.M."/>
        </authorList>
    </citation>
    <scope>NUCLEOTIDE SEQUENCE [LARGE SCALE GENOMIC DNA]</scope>
    <source>
        <strain evidence="3 4">NIES-571</strain>
    </source>
</reference>
<dbReference type="Gene3D" id="3.40.50.1820">
    <property type="entry name" value="alpha/beta hydrolase"/>
    <property type="match status" value="2"/>
</dbReference>
<dbReference type="PROSITE" id="PS00560">
    <property type="entry name" value="CARBOXYPEPT_SER_HIS"/>
    <property type="match status" value="1"/>
</dbReference>
<dbReference type="SUPFAM" id="SSF53474">
    <property type="entry name" value="alpha/beta-Hydrolases"/>
    <property type="match status" value="2"/>
</dbReference>
<feature type="signal peptide" evidence="2">
    <location>
        <begin position="1"/>
        <end position="16"/>
    </location>
</feature>
<dbReference type="GO" id="GO:0019748">
    <property type="term" value="P:secondary metabolic process"/>
    <property type="evidence" value="ECO:0007669"/>
    <property type="project" value="TreeGrafter"/>
</dbReference>
<accession>A0A2J8A3E4</accession>
<organism evidence="3 4">
    <name type="scientific">Tetrabaena socialis</name>
    <dbReference type="NCBI Taxonomy" id="47790"/>
    <lineage>
        <taxon>Eukaryota</taxon>
        <taxon>Viridiplantae</taxon>
        <taxon>Chlorophyta</taxon>
        <taxon>core chlorophytes</taxon>
        <taxon>Chlorophyceae</taxon>
        <taxon>CS clade</taxon>
        <taxon>Chlamydomonadales</taxon>
        <taxon>Tetrabaenaceae</taxon>
        <taxon>Tetrabaena</taxon>
    </lineage>
</organism>
<dbReference type="PANTHER" id="PTHR11802:SF254">
    <property type="entry name" value="SERINE CARBOXYPEPTIDASE-LIKE 20"/>
    <property type="match status" value="1"/>
</dbReference>
<keyword evidence="3" id="KW-0121">Carboxypeptidase</keyword>
<protein>
    <submittedName>
        <fullName evidence="3">Serine carboxypeptidase 1</fullName>
    </submittedName>
</protein>
<sequence length="178" mass="19338">MVRFYLLAALVAAASAARLEPSADVKIAAHTSQDSADYEELTPQAQRDKILALPGFENSLASNHFGGYVTVDEDHGRQLYYYFVESERDPANDPVVVWMNGGPGCSSFDGFVYEQGPFTYDLVHRQGGPGAEVAGYVVEYAHGLSYATVKGAGHMVPETNPREALALFQRFIDGKSLA</sequence>
<keyword evidence="3" id="KW-0645">Protease</keyword>
<dbReference type="PANTHER" id="PTHR11802">
    <property type="entry name" value="SERINE PROTEASE FAMILY S10 SERINE CARBOXYPEPTIDASE"/>
    <property type="match status" value="1"/>
</dbReference>
<feature type="chain" id="PRO_5014360093" evidence="2">
    <location>
        <begin position="17"/>
        <end position="178"/>
    </location>
</feature>
<keyword evidence="2" id="KW-0732">Signal</keyword>
<dbReference type="OrthoDB" id="443318at2759"/>
<evidence type="ECO:0000313" key="4">
    <source>
        <dbReference type="Proteomes" id="UP000236333"/>
    </source>
</evidence>
<dbReference type="AlphaFoldDB" id="A0A2J8A3E4"/>
<name>A0A2J8A3E4_9CHLO</name>
<dbReference type="EMBL" id="PGGS01000201">
    <property type="protein sequence ID" value="PNH07041.1"/>
    <property type="molecule type" value="Genomic_DNA"/>
</dbReference>
<dbReference type="GO" id="GO:0006508">
    <property type="term" value="P:proteolysis"/>
    <property type="evidence" value="ECO:0007669"/>
    <property type="project" value="InterPro"/>
</dbReference>
<dbReference type="Pfam" id="PF00450">
    <property type="entry name" value="Peptidase_S10"/>
    <property type="match status" value="2"/>
</dbReference>
<comment type="caution">
    <text evidence="3">The sequence shown here is derived from an EMBL/GenBank/DDBJ whole genome shotgun (WGS) entry which is preliminary data.</text>
</comment>
<dbReference type="Proteomes" id="UP000236333">
    <property type="component" value="Unassembled WGS sequence"/>
</dbReference>
<keyword evidence="3" id="KW-0378">Hydrolase</keyword>
<dbReference type="GO" id="GO:0004185">
    <property type="term" value="F:serine-type carboxypeptidase activity"/>
    <property type="evidence" value="ECO:0007669"/>
    <property type="project" value="InterPro"/>
</dbReference>
<keyword evidence="4" id="KW-1185">Reference proteome</keyword>
<dbReference type="InterPro" id="IPR033124">
    <property type="entry name" value="Ser_caboxypep_his_AS"/>
</dbReference>
<dbReference type="InterPro" id="IPR001563">
    <property type="entry name" value="Peptidase_S10"/>
</dbReference>
<evidence type="ECO:0000256" key="2">
    <source>
        <dbReference type="SAM" id="SignalP"/>
    </source>
</evidence>
<gene>
    <name evidence="3" type="ORF">TSOC_006557</name>
</gene>
<dbReference type="GO" id="GO:0016747">
    <property type="term" value="F:acyltransferase activity, transferring groups other than amino-acyl groups"/>
    <property type="evidence" value="ECO:0007669"/>
    <property type="project" value="TreeGrafter"/>
</dbReference>
<proteinExistence type="inferred from homology"/>
<comment type="similarity">
    <text evidence="1">Belongs to the peptidase S10 family.</text>
</comment>